<evidence type="ECO:0000313" key="3">
    <source>
        <dbReference type="Proteomes" id="UP000270924"/>
    </source>
</evidence>
<dbReference type="InParanoid" id="A0A3P7FGB7"/>
<evidence type="ECO:0000256" key="1">
    <source>
        <dbReference type="SAM" id="MobiDB-lite"/>
    </source>
</evidence>
<dbReference type="EMBL" id="UYWW01000925">
    <property type="protein sequence ID" value="VDM09592.1"/>
    <property type="molecule type" value="Genomic_DNA"/>
</dbReference>
<accession>A0A3P7FGB7</accession>
<dbReference type="Proteomes" id="UP000270924">
    <property type="component" value="Unassembled WGS sequence"/>
</dbReference>
<feature type="compositionally biased region" description="Polar residues" evidence="1">
    <location>
        <begin position="13"/>
        <end position="34"/>
    </location>
</feature>
<proteinExistence type="predicted"/>
<keyword evidence="3" id="KW-1185">Reference proteome</keyword>
<dbReference type="AlphaFoldDB" id="A0A3P7FGB7"/>
<organism evidence="2 3">
    <name type="scientific">Wuchereria bancrofti</name>
    <dbReference type="NCBI Taxonomy" id="6293"/>
    <lineage>
        <taxon>Eukaryota</taxon>
        <taxon>Metazoa</taxon>
        <taxon>Ecdysozoa</taxon>
        <taxon>Nematoda</taxon>
        <taxon>Chromadorea</taxon>
        <taxon>Rhabditida</taxon>
        <taxon>Spirurina</taxon>
        <taxon>Spiruromorpha</taxon>
        <taxon>Filarioidea</taxon>
        <taxon>Onchocercidae</taxon>
        <taxon>Wuchereria</taxon>
    </lineage>
</organism>
<name>A0A3P7FGB7_WUCBA</name>
<dbReference type="OrthoDB" id="10056939at2759"/>
<feature type="region of interest" description="Disordered" evidence="1">
    <location>
        <begin position="1"/>
        <end position="34"/>
    </location>
</feature>
<reference evidence="2 3" key="1">
    <citation type="submission" date="2018-11" db="EMBL/GenBank/DDBJ databases">
        <authorList>
            <consortium name="Pathogen Informatics"/>
        </authorList>
    </citation>
    <scope>NUCLEOTIDE SEQUENCE [LARGE SCALE GENOMIC DNA]</scope>
</reference>
<protein>
    <submittedName>
        <fullName evidence="2">Uncharacterized protein</fullName>
    </submittedName>
</protein>
<evidence type="ECO:0000313" key="2">
    <source>
        <dbReference type="EMBL" id="VDM09592.1"/>
    </source>
</evidence>
<gene>
    <name evidence="2" type="ORF">WBA_LOCUS2978</name>
</gene>
<feature type="compositionally biased region" description="Basic and acidic residues" evidence="1">
    <location>
        <begin position="79"/>
        <end position="95"/>
    </location>
</feature>
<feature type="region of interest" description="Disordered" evidence="1">
    <location>
        <begin position="76"/>
        <end position="95"/>
    </location>
</feature>
<sequence>MIGYSGDSDDELCNSSPELSEQSKNRTSQQTVAMMSTSKGMLSIPLWNAIASHSSSIHTSLSQQKISGCCTSSSTSISEKNDAHESVEEDSCDSKRKTQLPARAVELLKTWLFLHSSLLIIHIQVKKKKQCYHEKPAYKWFRSTTGKFRSRMFINARRRILVQSKESPDMDFIQESSSNTDCALIPKRIRRLVVNFCKES</sequence>